<comment type="caution">
    <text evidence="4">The sequence shown here is derived from an EMBL/GenBank/DDBJ whole genome shotgun (WGS) entry which is preliminary data.</text>
</comment>
<sequence>MLISYALLFCAAHGQIPTRPYNIWNPLESTTSQETSRAGNSDIMVKLSIGTVVGKNVLIPNLPWTANHDPLEQIPRDRDHSEPDPVSNLNDVSVFEFLGVPYAEPPISQRRFKPPQQLVELPGDQPYLALNYAPSCAQDVEDSPGSYTVNDPYQFVVDEDCLYLNIFTPSASSAAQLVYPVIVFFHGGNFQTGSANEWPGHVLASRGIVVVTANYRLGPFGFMSLGDSETGNYGFLDQRLALQFVQQHIAAFGGDPQAVTIVGHDAGAVSAGLHMFSPFSKNLFRAVAAMSGADVSYHSTIGKPALSFNNTMKLGRYLGCVQLIAEEIWNCIHTKSTNDILTATKTIPIEYNRYLFMPTVDGKQLPANPYWILNAVPLGEANIASPVPYLTGLNMQDGSEVILEDRTLGEFNDFLLIDQKYIEGFVLEYAFRHNYTMNREAIVEAIISRYKYYPDPSKTEKIRDKFIQLLTDAYYTAPISLSARLHSASGSRVFMYVNNYVIGQNGNRRSFPSWLKVCHDCDLYLLFGFPFMPKNLLPKRHADVSWTASDRNASQLFMFIYRQFARNMNPDFPFSKVSWTPLEPRTHWYLDFNYSSWDDMSAAGKISRDYRWEDVAFWNHYIPSVLFVIKRCLS</sequence>
<evidence type="ECO:0000313" key="4">
    <source>
        <dbReference type="EMBL" id="MFH4982003.1"/>
    </source>
</evidence>
<dbReference type="AlphaFoldDB" id="A0ABD6EY54"/>
<evidence type="ECO:0000256" key="1">
    <source>
        <dbReference type="ARBA" id="ARBA00005964"/>
    </source>
</evidence>
<evidence type="ECO:0000256" key="2">
    <source>
        <dbReference type="ARBA" id="ARBA00022729"/>
    </source>
</evidence>
<proteinExistence type="inferred from homology"/>
<dbReference type="Pfam" id="PF00135">
    <property type="entry name" value="COesterase"/>
    <property type="match status" value="1"/>
</dbReference>
<organism evidence="4 5">
    <name type="scientific">Gnathostoma spinigerum</name>
    <dbReference type="NCBI Taxonomy" id="75299"/>
    <lineage>
        <taxon>Eukaryota</taxon>
        <taxon>Metazoa</taxon>
        <taxon>Ecdysozoa</taxon>
        <taxon>Nematoda</taxon>
        <taxon>Chromadorea</taxon>
        <taxon>Rhabditida</taxon>
        <taxon>Spirurina</taxon>
        <taxon>Gnathostomatomorpha</taxon>
        <taxon>Gnathostomatoidea</taxon>
        <taxon>Gnathostomatidae</taxon>
        <taxon>Gnathostoma</taxon>
    </lineage>
</organism>
<protein>
    <recommendedName>
        <fullName evidence="3">Carboxylesterase type B domain-containing protein</fullName>
    </recommendedName>
</protein>
<dbReference type="InterPro" id="IPR051093">
    <property type="entry name" value="Neuroligin/BSAL"/>
</dbReference>
<keyword evidence="2" id="KW-0732">Signal</keyword>
<evidence type="ECO:0000259" key="3">
    <source>
        <dbReference type="Pfam" id="PF00135"/>
    </source>
</evidence>
<accession>A0ABD6EY54</accession>
<dbReference type="InterPro" id="IPR029058">
    <property type="entry name" value="AB_hydrolase_fold"/>
</dbReference>
<dbReference type="PROSITE" id="PS00941">
    <property type="entry name" value="CARBOXYLESTERASE_B_2"/>
    <property type="match status" value="1"/>
</dbReference>
<dbReference type="InterPro" id="IPR019819">
    <property type="entry name" value="Carboxylesterase_B_CS"/>
</dbReference>
<name>A0ABD6EY54_9BILA</name>
<keyword evidence="5" id="KW-1185">Reference proteome</keyword>
<comment type="similarity">
    <text evidence="1">Belongs to the type-B carboxylesterase/lipase family.</text>
</comment>
<feature type="domain" description="Carboxylesterase type B" evidence="3">
    <location>
        <begin position="93"/>
        <end position="618"/>
    </location>
</feature>
<evidence type="ECO:0000313" key="5">
    <source>
        <dbReference type="Proteomes" id="UP001608902"/>
    </source>
</evidence>
<dbReference type="EMBL" id="JBGFUD010008299">
    <property type="protein sequence ID" value="MFH4982003.1"/>
    <property type="molecule type" value="Genomic_DNA"/>
</dbReference>
<dbReference type="InterPro" id="IPR002018">
    <property type="entry name" value="CarbesteraseB"/>
</dbReference>
<dbReference type="SUPFAM" id="SSF53474">
    <property type="entry name" value="alpha/beta-Hydrolases"/>
    <property type="match status" value="1"/>
</dbReference>
<dbReference type="Gene3D" id="3.40.50.1820">
    <property type="entry name" value="alpha/beta hydrolase"/>
    <property type="match status" value="1"/>
</dbReference>
<gene>
    <name evidence="4" type="ORF">AB6A40_008712</name>
</gene>
<reference evidence="4 5" key="1">
    <citation type="submission" date="2024-08" db="EMBL/GenBank/DDBJ databases">
        <title>Gnathostoma spinigerum genome.</title>
        <authorList>
            <person name="Gonzalez-Bertolin B."/>
            <person name="Monzon S."/>
            <person name="Zaballos A."/>
            <person name="Jimenez P."/>
            <person name="Dekumyoy P."/>
            <person name="Varona S."/>
            <person name="Cuesta I."/>
            <person name="Sumanam S."/>
            <person name="Adisakwattana P."/>
            <person name="Gasser R.B."/>
            <person name="Hernandez-Gonzalez A."/>
            <person name="Young N.D."/>
            <person name="Perteguer M.J."/>
        </authorList>
    </citation>
    <scope>NUCLEOTIDE SEQUENCE [LARGE SCALE GENOMIC DNA]</scope>
    <source>
        <strain evidence="4">AL3</strain>
        <tissue evidence="4">Liver</tissue>
    </source>
</reference>
<dbReference type="Proteomes" id="UP001608902">
    <property type="component" value="Unassembled WGS sequence"/>
</dbReference>
<dbReference type="PANTHER" id="PTHR43903">
    <property type="entry name" value="NEUROLIGIN"/>
    <property type="match status" value="1"/>
</dbReference>